<dbReference type="InterPro" id="IPR007123">
    <property type="entry name" value="Gelsolin-like_dom"/>
</dbReference>
<dbReference type="GO" id="GO:0008154">
    <property type="term" value="P:actin polymerization or depolymerization"/>
    <property type="evidence" value="ECO:0007669"/>
    <property type="project" value="TreeGrafter"/>
</dbReference>
<dbReference type="InterPro" id="IPR029006">
    <property type="entry name" value="ADF-H/Gelsolin-like_dom_sf"/>
</dbReference>
<dbReference type="GO" id="GO:0051015">
    <property type="term" value="F:actin filament binding"/>
    <property type="evidence" value="ECO:0007669"/>
    <property type="project" value="InterPro"/>
</dbReference>
<evidence type="ECO:0000256" key="1">
    <source>
        <dbReference type="ARBA" id="ARBA00008418"/>
    </source>
</evidence>
<comment type="similarity">
    <text evidence="1">Belongs to the villin/gelsolin family.</text>
</comment>
<dbReference type="InterPro" id="IPR007122">
    <property type="entry name" value="Villin/Gelsolin"/>
</dbReference>
<evidence type="ECO:0000256" key="2">
    <source>
        <dbReference type="ARBA" id="ARBA00022467"/>
    </source>
</evidence>
<dbReference type="PANTHER" id="PTHR11977:SF130">
    <property type="entry name" value="SEVERIN"/>
    <property type="match status" value="1"/>
</dbReference>
<accession>A0AAD5X376</accession>
<organism evidence="6 7">
    <name type="scientific">Rhizophlyctis rosea</name>
    <dbReference type="NCBI Taxonomy" id="64517"/>
    <lineage>
        <taxon>Eukaryota</taxon>
        <taxon>Fungi</taxon>
        <taxon>Fungi incertae sedis</taxon>
        <taxon>Chytridiomycota</taxon>
        <taxon>Chytridiomycota incertae sedis</taxon>
        <taxon>Chytridiomycetes</taxon>
        <taxon>Rhizophlyctidales</taxon>
        <taxon>Rhizophlyctidaceae</taxon>
        <taxon>Rhizophlyctis</taxon>
    </lineage>
</organism>
<dbReference type="CDD" id="cd11290">
    <property type="entry name" value="gelsolin_S1_like"/>
    <property type="match status" value="1"/>
</dbReference>
<dbReference type="CDD" id="cd11292">
    <property type="entry name" value="gelsolin_S3_like"/>
    <property type="match status" value="1"/>
</dbReference>
<dbReference type="GO" id="GO:0015629">
    <property type="term" value="C:actin cytoskeleton"/>
    <property type="evidence" value="ECO:0007669"/>
    <property type="project" value="TreeGrafter"/>
</dbReference>
<evidence type="ECO:0000313" key="6">
    <source>
        <dbReference type="EMBL" id="KAJ3049538.1"/>
    </source>
</evidence>
<dbReference type="Gene3D" id="3.40.20.10">
    <property type="entry name" value="Severin"/>
    <property type="match status" value="3"/>
</dbReference>
<dbReference type="PANTHER" id="PTHR11977">
    <property type="entry name" value="VILLIN"/>
    <property type="match status" value="1"/>
</dbReference>
<proteinExistence type="inferred from homology"/>
<feature type="domain" description="Gelsolin-like" evidence="5">
    <location>
        <begin position="188"/>
        <end position="258"/>
    </location>
</feature>
<evidence type="ECO:0000313" key="7">
    <source>
        <dbReference type="Proteomes" id="UP001212841"/>
    </source>
</evidence>
<keyword evidence="4" id="KW-0009">Actin-binding</keyword>
<evidence type="ECO:0000256" key="4">
    <source>
        <dbReference type="ARBA" id="ARBA00023203"/>
    </source>
</evidence>
<comment type="caution">
    <text evidence="6">The sequence shown here is derived from an EMBL/GenBank/DDBJ whole genome shotgun (WGS) entry which is preliminary data.</text>
</comment>
<dbReference type="FunFam" id="3.40.20.10:FF:000043">
    <property type="entry name" value="macrophage-capping protein-like isoform X2"/>
    <property type="match status" value="1"/>
</dbReference>
<protein>
    <recommendedName>
        <fullName evidence="5">Gelsolin-like domain-containing protein</fullName>
    </recommendedName>
</protein>
<dbReference type="EMBL" id="JADGJD010000629">
    <property type="protein sequence ID" value="KAJ3049538.1"/>
    <property type="molecule type" value="Genomic_DNA"/>
</dbReference>
<keyword evidence="3" id="KW-0677">Repeat</keyword>
<gene>
    <name evidence="6" type="ORF">HK097_009471</name>
</gene>
<dbReference type="Proteomes" id="UP001212841">
    <property type="component" value="Unassembled WGS sequence"/>
</dbReference>
<dbReference type="SUPFAM" id="SSF55753">
    <property type="entry name" value="Actin depolymerizing proteins"/>
    <property type="match status" value="3"/>
</dbReference>
<evidence type="ECO:0000256" key="3">
    <source>
        <dbReference type="ARBA" id="ARBA00022737"/>
    </source>
</evidence>
<dbReference type="AlphaFoldDB" id="A0AAD5X376"/>
<dbReference type="PRINTS" id="PR00597">
    <property type="entry name" value="GELSOLIN"/>
</dbReference>
<sequence length="381" mass="42116">MLKARPINLAETNIAGLGTDLEKKLRLHAGDTESAWTGAGTAPGIKVWRIEKFEVKDWPKSDYGKFFSGDSYIVLNTFKKPDGDKLYHDIHFWLGLETSQDEAGTAAYKTVELDDHLGTVPIQHREIQSSESPLFLSYFKQYSVQSGGIDSGFNHTSPETYRPRLLHIRSVAIPAVKNGRKPSTTLTVREVPLSHKSLNSGDVFVFDGGLELIQWNGSKASGSEKVKAAEFVRKVDDDRKGLAKVVVVEESDDSTAFWNAIGGKGPIASPEEGDAQTHAKADKVLFRLAHRLSDNTGELKFTEEARGKVLKSQLDSKDVFVFDSGLEVFVWVGSESAPEERKRAMQYALEYVKQHNRPLDIPVTRVVEGAVSATFDASFDA</sequence>
<keyword evidence="2" id="KW-0117">Actin capping</keyword>
<dbReference type="GO" id="GO:0051693">
    <property type="term" value="P:actin filament capping"/>
    <property type="evidence" value="ECO:0007669"/>
    <property type="project" value="UniProtKB-KW"/>
</dbReference>
<dbReference type="SMART" id="SM00262">
    <property type="entry name" value="GEL"/>
    <property type="match status" value="3"/>
</dbReference>
<feature type="domain" description="Gelsolin-like" evidence="5">
    <location>
        <begin position="305"/>
        <end position="375"/>
    </location>
</feature>
<dbReference type="GO" id="GO:0005737">
    <property type="term" value="C:cytoplasm"/>
    <property type="evidence" value="ECO:0007669"/>
    <property type="project" value="TreeGrafter"/>
</dbReference>
<keyword evidence="7" id="KW-1185">Reference proteome</keyword>
<reference evidence="6" key="1">
    <citation type="submission" date="2020-05" db="EMBL/GenBank/DDBJ databases">
        <title>Phylogenomic resolution of chytrid fungi.</title>
        <authorList>
            <person name="Stajich J.E."/>
            <person name="Amses K."/>
            <person name="Simmons R."/>
            <person name="Seto K."/>
            <person name="Myers J."/>
            <person name="Bonds A."/>
            <person name="Quandt C.A."/>
            <person name="Barry K."/>
            <person name="Liu P."/>
            <person name="Grigoriev I."/>
            <person name="Longcore J.E."/>
            <person name="James T.Y."/>
        </authorList>
    </citation>
    <scope>NUCLEOTIDE SEQUENCE</scope>
    <source>
        <strain evidence="6">JEL0318</strain>
    </source>
</reference>
<evidence type="ECO:0000259" key="5">
    <source>
        <dbReference type="Pfam" id="PF00626"/>
    </source>
</evidence>
<dbReference type="Pfam" id="PF00626">
    <property type="entry name" value="Gelsolin"/>
    <property type="match status" value="3"/>
</dbReference>
<name>A0AAD5X376_9FUNG</name>
<feature type="domain" description="Gelsolin-like" evidence="5">
    <location>
        <begin position="59"/>
        <end position="136"/>
    </location>
</feature>